<dbReference type="RefSeq" id="WP_243512229.1">
    <property type="nucleotide sequence ID" value="NZ_CP094534.1"/>
</dbReference>
<dbReference type="EMBL" id="CP094534">
    <property type="protein sequence ID" value="UOE32892.1"/>
    <property type="molecule type" value="Genomic_DNA"/>
</dbReference>
<evidence type="ECO:0000313" key="2">
    <source>
        <dbReference type="Proteomes" id="UP000831390"/>
    </source>
</evidence>
<name>A0ABY4B185_9BACT</name>
<accession>A0ABY4B185</accession>
<sequence>MLRLRTIALLGQTAFGALCFSCGEPQDVVKTTATKVDLTTESQQPLLDTTMFVVLPFDKNSDHYRFENATGTALSTAELRSVEVLLKQCVAEHNLTQEREFQEMVKAHPEIQFKRENYFINVANYERQLVPFLNAKNEKVVWVNCSCGRSKNGVPKEIIEVMDGGNCYFNVKINLTKQTWYDMMVNGSA</sequence>
<proteinExistence type="predicted"/>
<protein>
    <recommendedName>
        <fullName evidence="3">Lipoprotein</fullName>
    </recommendedName>
</protein>
<organism evidence="1 2">
    <name type="scientific">Hymenobacter monticola</name>
    <dbReference type="NCBI Taxonomy" id="1705399"/>
    <lineage>
        <taxon>Bacteria</taxon>
        <taxon>Pseudomonadati</taxon>
        <taxon>Bacteroidota</taxon>
        <taxon>Cytophagia</taxon>
        <taxon>Cytophagales</taxon>
        <taxon>Hymenobacteraceae</taxon>
        <taxon>Hymenobacter</taxon>
    </lineage>
</organism>
<dbReference type="Proteomes" id="UP000831390">
    <property type="component" value="Chromosome"/>
</dbReference>
<reference evidence="1 2" key="1">
    <citation type="submission" date="2022-03" db="EMBL/GenBank/DDBJ databases">
        <title>Hymenobactersp. isolated from the air.</title>
        <authorList>
            <person name="Won M."/>
            <person name="Kwon S.-W."/>
        </authorList>
    </citation>
    <scope>NUCLEOTIDE SEQUENCE [LARGE SCALE GENOMIC DNA]</scope>
    <source>
        <strain evidence="1 2">KACC 22596</strain>
    </source>
</reference>
<keyword evidence="2" id="KW-1185">Reference proteome</keyword>
<gene>
    <name evidence="1" type="ORF">MTP16_17360</name>
</gene>
<evidence type="ECO:0000313" key="1">
    <source>
        <dbReference type="EMBL" id="UOE32892.1"/>
    </source>
</evidence>
<evidence type="ECO:0008006" key="3">
    <source>
        <dbReference type="Google" id="ProtNLM"/>
    </source>
</evidence>